<dbReference type="InterPro" id="IPR045584">
    <property type="entry name" value="Pilin-like"/>
</dbReference>
<proteinExistence type="predicted"/>
<dbReference type="RefSeq" id="WP_126399583.1">
    <property type="nucleotide sequence ID" value="NZ_AP018907.1"/>
</dbReference>
<name>A0A348G0S6_9HYPH</name>
<feature type="transmembrane region" description="Helical" evidence="2">
    <location>
        <begin position="12"/>
        <end position="34"/>
    </location>
</feature>
<dbReference type="KEGG" id="blag:BLTE_18440"/>
<feature type="region of interest" description="Disordered" evidence="1">
    <location>
        <begin position="207"/>
        <end position="237"/>
    </location>
</feature>
<gene>
    <name evidence="3" type="ORF">BLTE_18440</name>
</gene>
<dbReference type="SUPFAM" id="SSF54523">
    <property type="entry name" value="Pili subunits"/>
    <property type="match status" value="1"/>
</dbReference>
<dbReference type="Proteomes" id="UP000266934">
    <property type="component" value="Chromosome"/>
</dbReference>
<evidence type="ECO:0000256" key="1">
    <source>
        <dbReference type="SAM" id="MobiDB-lite"/>
    </source>
</evidence>
<dbReference type="InterPro" id="IPR012902">
    <property type="entry name" value="N_methyl_site"/>
</dbReference>
<feature type="compositionally biased region" description="Low complexity" evidence="1">
    <location>
        <begin position="222"/>
        <end position="237"/>
    </location>
</feature>
<protein>
    <recommendedName>
        <fullName evidence="5">Type II secretion system protein J</fullName>
    </recommendedName>
</protein>
<dbReference type="OrthoDB" id="7958789at2"/>
<evidence type="ECO:0000313" key="4">
    <source>
        <dbReference type="Proteomes" id="UP000266934"/>
    </source>
</evidence>
<keyword evidence="2" id="KW-1133">Transmembrane helix</keyword>
<sequence>MIRSRNGSEAGFTLFEALVAMALMGLIMSALAAVTAEWLPNWNRGLGRIQRNEQVAVALDRLSADLSAAQHVAPNRQHVQPLFVGNELSVIFVRTAIGPNTRPGLEVVRIAETADKLGRALVRTRAPFVPLPLGTNSLDRIPFADPVVLLRAPFRVVFSYAGPEGGWRSAWDEKMGSLPLAVRFTVRDAGSERVLDVSTATLVHVQAGAPEPEPPEEPAVPPGAQAQGSAPVGRRGR</sequence>
<dbReference type="Pfam" id="PF07963">
    <property type="entry name" value="N_methyl"/>
    <property type="match status" value="1"/>
</dbReference>
<keyword evidence="4" id="KW-1185">Reference proteome</keyword>
<keyword evidence="2" id="KW-0472">Membrane</keyword>
<keyword evidence="2" id="KW-0812">Transmembrane</keyword>
<evidence type="ECO:0000256" key="2">
    <source>
        <dbReference type="SAM" id="Phobius"/>
    </source>
</evidence>
<accession>A0A348G0S6</accession>
<evidence type="ECO:0000313" key="3">
    <source>
        <dbReference type="EMBL" id="BBF93159.1"/>
    </source>
</evidence>
<evidence type="ECO:0008006" key="5">
    <source>
        <dbReference type="Google" id="ProtNLM"/>
    </source>
</evidence>
<reference evidence="3 4" key="1">
    <citation type="submission" date="2018-08" db="EMBL/GenBank/DDBJ databases">
        <title>Complete genome sequencing of Blastochloris tepida GI.</title>
        <authorList>
            <person name="Tsukatani Y."/>
            <person name="Mori H."/>
        </authorList>
    </citation>
    <scope>NUCLEOTIDE SEQUENCE [LARGE SCALE GENOMIC DNA]</scope>
    <source>
        <strain evidence="3 4">GI</strain>
    </source>
</reference>
<organism evidence="3 4">
    <name type="scientific">Blastochloris tepida</name>
    <dbReference type="NCBI Taxonomy" id="2233851"/>
    <lineage>
        <taxon>Bacteria</taxon>
        <taxon>Pseudomonadati</taxon>
        <taxon>Pseudomonadota</taxon>
        <taxon>Alphaproteobacteria</taxon>
        <taxon>Hyphomicrobiales</taxon>
        <taxon>Blastochloridaceae</taxon>
        <taxon>Blastochloris</taxon>
    </lineage>
</organism>
<dbReference type="EMBL" id="AP018907">
    <property type="protein sequence ID" value="BBF93159.1"/>
    <property type="molecule type" value="Genomic_DNA"/>
</dbReference>
<dbReference type="AlphaFoldDB" id="A0A348G0S6"/>